<dbReference type="OrthoDB" id="435027at2759"/>
<sequence>MKGLACFTDAASGRIASTSHATKGLCVAQLYNGPASICEYVSKARTRGQLDENTVFDLLLILLQGGWREVGKASKTRVSPYVADGPKIVYYDTGSATISRLYLRCLIQADEILAKGVWSIHHFQPQLYYKCLLECHAAQAARVAPNLKTAAYRRLLGLPTAGAATSAAEDVEGGRGYFGRGRGRGQKRQRAQTGAGAADVHAVEQPGDAGVCDGDESDSAGSPSTPASVREEVARRIAAGDVSGLSSDHDDSDDGAPGSARDPQALWGKRRRRQRTAVAAGPSSSIYDESTVRIGPFAIVRGHIAGVPAMFVNCPLHTYRDSDGTLHRCSKSMQLNQPDEATVLKRLHQWVYAGTQMVRAPAETQEDVRLRHVRTVPSRDPADLGDQAELAAHVVEYCRQHNIR</sequence>
<proteinExistence type="predicted"/>
<gene>
    <name evidence="2" type="primary">chk1</name>
    <name evidence="2" type="ORF">SNEC2469_LOCUS11031</name>
</gene>
<keyword evidence="3" id="KW-1185">Reference proteome</keyword>
<evidence type="ECO:0000256" key="1">
    <source>
        <dbReference type="SAM" id="MobiDB-lite"/>
    </source>
</evidence>
<dbReference type="AlphaFoldDB" id="A0A812QTI2"/>
<dbReference type="Proteomes" id="UP000601435">
    <property type="component" value="Unassembled WGS sequence"/>
</dbReference>
<reference evidence="2" key="1">
    <citation type="submission" date="2021-02" db="EMBL/GenBank/DDBJ databases">
        <authorList>
            <person name="Dougan E. K."/>
            <person name="Rhodes N."/>
            <person name="Thang M."/>
            <person name="Chan C."/>
        </authorList>
    </citation>
    <scope>NUCLEOTIDE SEQUENCE</scope>
</reference>
<organism evidence="2 3">
    <name type="scientific">Symbiodinium necroappetens</name>
    <dbReference type="NCBI Taxonomy" id="1628268"/>
    <lineage>
        <taxon>Eukaryota</taxon>
        <taxon>Sar</taxon>
        <taxon>Alveolata</taxon>
        <taxon>Dinophyceae</taxon>
        <taxon>Suessiales</taxon>
        <taxon>Symbiodiniaceae</taxon>
        <taxon>Symbiodinium</taxon>
    </lineage>
</organism>
<protein>
    <submittedName>
        <fullName evidence="2">Chk1 protein</fullName>
    </submittedName>
</protein>
<dbReference type="EMBL" id="CAJNJA010017516">
    <property type="protein sequence ID" value="CAE7402862.1"/>
    <property type="molecule type" value="Genomic_DNA"/>
</dbReference>
<evidence type="ECO:0000313" key="3">
    <source>
        <dbReference type="Proteomes" id="UP000601435"/>
    </source>
</evidence>
<comment type="caution">
    <text evidence="2">The sequence shown here is derived from an EMBL/GenBank/DDBJ whole genome shotgun (WGS) entry which is preliminary data.</text>
</comment>
<evidence type="ECO:0000313" key="2">
    <source>
        <dbReference type="EMBL" id="CAE7402862.1"/>
    </source>
</evidence>
<accession>A0A812QTI2</accession>
<name>A0A812QTI2_9DINO</name>
<feature type="compositionally biased region" description="Basic residues" evidence="1">
    <location>
        <begin position="181"/>
        <end position="190"/>
    </location>
</feature>
<feature type="region of interest" description="Disordered" evidence="1">
    <location>
        <begin position="172"/>
        <end position="283"/>
    </location>
</feature>